<evidence type="ECO:0000313" key="2">
    <source>
        <dbReference type="EMBL" id="KAG5623616.1"/>
    </source>
</evidence>
<sequence length="415" mass="48082">MEDMNVDLLFHHGGKWTLKPHLLYDERYVHSLRAFNSNHLNLIDIKEVFENNLGFVLVKQSMGPTPSRSDDYGLVDPTSMREKRLRYDDVGVSPFAILVSLDGKGPGYKLKTFKQEHNCEEALHNPRATTNTLSHYFKSKVRNNPKRFLDEYNRLEAYANEIRMTNPDSDVAINLSKDEWYKKKKISRNGQCKGQLLVAMAQDCDNSFYPLAWSEDKEITTIWTWFLQLVEKSLNQEWVIASHLCPTYARSWRLIGIPCPSCHQGIGYKNIEPRDEISWWYTKEAYLKTYEAKSAMSNQKSSRVVSLKKSELRFTCSKCGSQAYNARSCKKDLKVTYLALRQRQYEPFGPTRELESDPAFKASGVSEPLICLTHPLKVTWKGKEVMTSNHWKVAKRRSGKSRPRKQMGDPKFRLS</sequence>
<reference evidence="2 3" key="1">
    <citation type="submission" date="2020-09" db="EMBL/GenBank/DDBJ databases">
        <title>De no assembly of potato wild relative species, Solanum commersonii.</title>
        <authorList>
            <person name="Cho K."/>
        </authorList>
    </citation>
    <scope>NUCLEOTIDE SEQUENCE [LARGE SCALE GENOMIC DNA]</scope>
    <source>
        <strain evidence="2">LZ3.2</strain>
        <tissue evidence="2">Leaf</tissue>
    </source>
</reference>
<feature type="region of interest" description="Disordered" evidence="1">
    <location>
        <begin position="389"/>
        <end position="415"/>
    </location>
</feature>
<dbReference type="AlphaFoldDB" id="A0A9J6AGB4"/>
<organism evidence="2 3">
    <name type="scientific">Solanum commersonii</name>
    <name type="common">Commerson's wild potato</name>
    <name type="synonym">Commerson's nightshade</name>
    <dbReference type="NCBI Taxonomy" id="4109"/>
    <lineage>
        <taxon>Eukaryota</taxon>
        <taxon>Viridiplantae</taxon>
        <taxon>Streptophyta</taxon>
        <taxon>Embryophyta</taxon>
        <taxon>Tracheophyta</taxon>
        <taxon>Spermatophyta</taxon>
        <taxon>Magnoliopsida</taxon>
        <taxon>eudicotyledons</taxon>
        <taxon>Gunneridae</taxon>
        <taxon>Pentapetalae</taxon>
        <taxon>asterids</taxon>
        <taxon>lamiids</taxon>
        <taxon>Solanales</taxon>
        <taxon>Solanaceae</taxon>
        <taxon>Solanoideae</taxon>
        <taxon>Solaneae</taxon>
        <taxon>Solanum</taxon>
    </lineage>
</organism>
<gene>
    <name evidence="2" type="ORF">H5410_008834</name>
</gene>
<evidence type="ECO:0000256" key="1">
    <source>
        <dbReference type="SAM" id="MobiDB-lite"/>
    </source>
</evidence>
<dbReference type="EMBL" id="JACXVP010000002">
    <property type="protein sequence ID" value="KAG5623616.1"/>
    <property type="molecule type" value="Genomic_DNA"/>
</dbReference>
<dbReference type="PANTHER" id="PTHR31973:SF189">
    <property type="entry name" value="TRANSPOSASE, MUDR, PLANT, MULE TRANSPOSASE DOMAIN PROTEIN-RELATED"/>
    <property type="match status" value="1"/>
</dbReference>
<dbReference type="PANTHER" id="PTHR31973">
    <property type="entry name" value="POLYPROTEIN, PUTATIVE-RELATED"/>
    <property type="match status" value="1"/>
</dbReference>
<evidence type="ECO:0000313" key="3">
    <source>
        <dbReference type="Proteomes" id="UP000824120"/>
    </source>
</evidence>
<feature type="compositionally biased region" description="Basic and acidic residues" evidence="1">
    <location>
        <begin position="406"/>
        <end position="415"/>
    </location>
</feature>
<keyword evidence="3" id="KW-1185">Reference proteome</keyword>
<comment type="caution">
    <text evidence="2">The sequence shown here is derived from an EMBL/GenBank/DDBJ whole genome shotgun (WGS) entry which is preliminary data.</text>
</comment>
<dbReference type="Proteomes" id="UP000824120">
    <property type="component" value="Chromosome 2"/>
</dbReference>
<protein>
    <submittedName>
        <fullName evidence="2">Uncharacterized protein</fullName>
    </submittedName>
</protein>
<feature type="compositionally biased region" description="Basic residues" evidence="1">
    <location>
        <begin position="392"/>
        <end position="405"/>
    </location>
</feature>
<proteinExistence type="predicted"/>
<accession>A0A9J6AGB4</accession>
<name>A0A9J6AGB4_SOLCO</name>